<reference evidence="1 2" key="1">
    <citation type="submission" date="2016-12" db="EMBL/GenBank/DDBJ databases">
        <authorList>
            <person name="Song W.-J."/>
            <person name="Kurnit D.M."/>
        </authorList>
    </citation>
    <scope>NUCLEOTIDE SEQUENCE [LARGE SCALE GENOMIC DNA]</scope>
    <source>
        <strain evidence="1 2">DSM 11393</strain>
    </source>
</reference>
<keyword evidence="2" id="KW-1185">Reference proteome</keyword>
<dbReference type="Proteomes" id="UP000186469">
    <property type="component" value="Unassembled WGS sequence"/>
</dbReference>
<gene>
    <name evidence="1" type="ORF">SAMN02745728_01393</name>
</gene>
<organism evidence="1 2">
    <name type="scientific">Desulfovibrio litoralis DSM 11393</name>
    <dbReference type="NCBI Taxonomy" id="1121455"/>
    <lineage>
        <taxon>Bacteria</taxon>
        <taxon>Pseudomonadati</taxon>
        <taxon>Thermodesulfobacteriota</taxon>
        <taxon>Desulfovibrionia</taxon>
        <taxon>Desulfovibrionales</taxon>
        <taxon>Desulfovibrionaceae</taxon>
        <taxon>Desulfovibrio</taxon>
    </lineage>
</organism>
<dbReference type="OrthoDB" id="5461261at2"/>
<evidence type="ECO:0000313" key="2">
    <source>
        <dbReference type="Proteomes" id="UP000186469"/>
    </source>
</evidence>
<accession>A0A1M7SZ33</accession>
<sequence length="105" mass="11847">MCAMRQLSELNKQGMRACAEKDWNNAEFLLTQALNQGIAIGSNVLEAKLRNNIGIMYTLSGRHQEAHVHFSSALDKLTTKIGKKGKFYHVLCDNIQKNTLRINTK</sequence>
<dbReference type="InterPro" id="IPR011990">
    <property type="entry name" value="TPR-like_helical_dom_sf"/>
</dbReference>
<protein>
    <recommendedName>
        <fullName evidence="3">Tetratricopeptide repeat-containing protein</fullName>
    </recommendedName>
</protein>
<dbReference type="STRING" id="1121455.SAMN02745728_01393"/>
<dbReference type="EMBL" id="FRDI01000005">
    <property type="protein sequence ID" value="SHN63654.1"/>
    <property type="molecule type" value="Genomic_DNA"/>
</dbReference>
<name>A0A1M7SZ33_9BACT</name>
<dbReference type="AlphaFoldDB" id="A0A1M7SZ33"/>
<evidence type="ECO:0000313" key="1">
    <source>
        <dbReference type="EMBL" id="SHN63654.1"/>
    </source>
</evidence>
<proteinExistence type="predicted"/>
<dbReference type="RefSeq" id="WP_072697076.1">
    <property type="nucleotide sequence ID" value="NZ_FRDI01000005.1"/>
</dbReference>
<dbReference type="Gene3D" id="1.25.40.10">
    <property type="entry name" value="Tetratricopeptide repeat domain"/>
    <property type="match status" value="1"/>
</dbReference>
<dbReference type="SUPFAM" id="SSF48452">
    <property type="entry name" value="TPR-like"/>
    <property type="match status" value="1"/>
</dbReference>
<evidence type="ECO:0008006" key="3">
    <source>
        <dbReference type="Google" id="ProtNLM"/>
    </source>
</evidence>